<dbReference type="Gene3D" id="2.160.20.70">
    <property type="match status" value="1"/>
</dbReference>
<keyword evidence="1 4" id="KW-0132">Cell division</keyword>
<dbReference type="Pfam" id="PF03775">
    <property type="entry name" value="MinC_C"/>
    <property type="match status" value="1"/>
</dbReference>
<dbReference type="InterPro" id="IPR016098">
    <property type="entry name" value="CAP/MinC_C"/>
</dbReference>
<accession>A0A7V3REP8</accession>
<dbReference type="EMBL" id="DTPE01000159">
    <property type="protein sequence ID" value="HGE75216.1"/>
    <property type="molecule type" value="Genomic_DNA"/>
</dbReference>
<keyword evidence="3 4" id="KW-0131">Cell cycle</keyword>
<gene>
    <name evidence="4 6" type="primary">minC</name>
    <name evidence="6" type="ORF">ENX73_03730</name>
</gene>
<protein>
    <recommendedName>
        <fullName evidence="4">Probable septum site-determining protein MinC</fullName>
    </recommendedName>
</protein>
<dbReference type="SUPFAM" id="SSF64043">
    <property type="entry name" value="Cell-division inhibitor MinC, N-terminal domain"/>
    <property type="match status" value="1"/>
</dbReference>
<dbReference type="GO" id="GO:0000917">
    <property type="term" value="P:division septum assembly"/>
    <property type="evidence" value="ECO:0007669"/>
    <property type="project" value="UniProtKB-KW"/>
</dbReference>
<dbReference type="SUPFAM" id="SSF63848">
    <property type="entry name" value="Cell-division inhibitor MinC, C-terminal domain"/>
    <property type="match status" value="1"/>
</dbReference>
<dbReference type="GO" id="GO:0000902">
    <property type="term" value="P:cell morphogenesis"/>
    <property type="evidence" value="ECO:0007669"/>
    <property type="project" value="InterPro"/>
</dbReference>
<dbReference type="InterPro" id="IPR036145">
    <property type="entry name" value="MinC_C_sf"/>
</dbReference>
<comment type="caution">
    <text evidence="6">The sequence shown here is derived from an EMBL/GenBank/DDBJ whole genome shotgun (WGS) entry which is preliminary data.</text>
</comment>
<dbReference type="Gene3D" id="3.30.750.50">
    <property type="entry name" value="Cell-division inhibitor MinC, N-terminal domain"/>
    <property type="match status" value="1"/>
</dbReference>
<evidence type="ECO:0000313" key="6">
    <source>
        <dbReference type="EMBL" id="HGE75216.1"/>
    </source>
</evidence>
<comment type="similarity">
    <text evidence="4">Belongs to the MinC family.</text>
</comment>
<proteinExistence type="inferred from homology"/>
<dbReference type="GO" id="GO:1901891">
    <property type="term" value="P:regulation of cell septum assembly"/>
    <property type="evidence" value="ECO:0007669"/>
    <property type="project" value="InterPro"/>
</dbReference>
<organism evidence="6">
    <name type="scientific">Mesoaciditoga lauensis</name>
    <dbReference type="NCBI Taxonomy" id="1495039"/>
    <lineage>
        <taxon>Bacteria</taxon>
        <taxon>Thermotogati</taxon>
        <taxon>Thermotogota</taxon>
        <taxon>Thermotogae</taxon>
        <taxon>Mesoaciditogales</taxon>
        <taxon>Mesoaciditogaceae</taxon>
        <taxon>Mesoaciditoga</taxon>
    </lineage>
</organism>
<dbReference type="InterPro" id="IPR005526">
    <property type="entry name" value="Septum_form_inhib_MinC_C"/>
</dbReference>
<evidence type="ECO:0000256" key="1">
    <source>
        <dbReference type="ARBA" id="ARBA00022618"/>
    </source>
</evidence>
<comment type="function">
    <text evidence="4">Cell division inhibitor that blocks the formation of polar Z ring septums. Rapidly oscillates between the poles of the cell to destabilize FtsZ filaments that have formed before they mature into polar Z rings. Prevents FtsZ polymerization.</text>
</comment>
<keyword evidence="2 4" id="KW-0717">Septation</keyword>
<dbReference type="NCBIfam" id="TIGR01222">
    <property type="entry name" value="minC"/>
    <property type="match status" value="1"/>
</dbReference>
<evidence type="ECO:0000256" key="2">
    <source>
        <dbReference type="ARBA" id="ARBA00023210"/>
    </source>
</evidence>
<dbReference type="HAMAP" id="MF_00267">
    <property type="entry name" value="MinC"/>
    <property type="match status" value="1"/>
</dbReference>
<dbReference type="AlphaFoldDB" id="A0A7V3REP8"/>
<comment type="subunit">
    <text evidence="4">Interacts with MinD and FtsZ.</text>
</comment>
<dbReference type="PANTHER" id="PTHR34108:SF1">
    <property type="entry name" value="SEPTUM SITE-DETERMINING PROTEIN MINC"/>
    <property type="match status" value="1"/>
</dbReference>
<dbReference type="PANTHER" id="PTHR34108">
    <property type="entry name" value="SEPTUM SITE-DETERMINING PROTEIN MINC"/>
    <property type="match status" value="1"/>
</dbReference>
<dbReference type="InterPro" id="IPR013033">
    <property type="entry name" value="MinC"/>
</dbReference>
<evidence type="ECO:0000256" key="4">
    <source>
        <dbReference type="HAMAP-Rule" id="MF_00267"/>
    </source>
</evidence>
<feature type="domain" description="Septum formation inhibitor MinC C-terminal" evidence="5">
    <location>
        <begin position="116"/>
        <end position="195"/>
    </location>
</feature>
<sequence>MGTIDLRMTKRGVVLYIEDYDDLDDLFVQIKNKFSQMNGFFSDDEKISVMLKDKEKYSKDITEIVSFVEKIGFKVGEILVGEMNQKVKQNPISVREKLSLVDDEARGLQLLNPTKVIKKTIRSGQAVIHDGDVMLIGNLNDGGEIISAGNIVVIGEARGVIRAGSKGNEGSIIYATIMNPELIQIATHVIHISELVEDAVAYLRGGKILVQRFDLVKFNQPSNVSD</sequence>
<dbReference type="NCBIfam" id="NF010598">
    <property type="entry name" value="PRK13992.1"/>
    <property type="match status" value="1"/>
</dbReference>
<evidence type="ECO:0000256" key="3">
    <source>
        <dbReference type="ARBA" id="ARBA00023306"/>
    </source>
</evidence>
<reference evidence="6" key="1">
    <citation type="journal article" date="2020" name="mSystems">
        <title>Genome- and Community-Level Interaction Insights into Carbon Utilization and Element Cycling Functions of Hydrothermarchaeota in Hydrothermal Sediment.</title>
        <authorList>
            <person name="Zhou Z."/>
            <person name="Liu Y."/>
            <person name="Xu W."/>
            <person name="Pan J."/>
            <person name="Luo Z.H."/>
            <person name="Li M."/>
        </authorList>
    </citation>
    <scope>NUCLEOTIDE SEQUENCE [LARGE SCALE GENOMIC DNA]</scope>
    <source>
        <strain evidence="6">SpSt-966</strain>
    </source>
</reference>
<name>A0A7V3REP8_9BACT</name>
<evidence type="ECO:0000259" key="5">
    <source>
        <dbReference type="Pfam" id="PF03775"/>
    </source>
</evidence>